<dbReference type="STRING" id="1121290.CLAOCE_12190"/>
<protein>
    <submittedName>
        <fullName evidence="4">Sporulation protein YpeB</fullName>
    </submittedName>
</protein>
<dbReference type="AlphaFoldDB" id="A0A1E8EYW0"/>
<dbReference type="InterPro" id="IPR048402">
    <property type="entry name" value="YpeB_N"/>
</dbReference>
<evidence type="ECO:0000313" key="5">
    <source>
        <dbReference type="Proteomes" id="UP000175744"/>
    </source>
</evidence>
<evidence type="ECO:0000259" key="1">
    <source>
        <dbReference type="Pfam" id="PF03413"/>
    </source>
</evidence>
<dbReference type="Pfam" id="PF03413">
    <property type="entry name" value="PepSY"/>
    <property type="match status" value="1"/>
</dbReference>
<feature type="domain" description="Sporulation protein YpeB N-terminal" evidence="3">
    <location>
        <begin position="31"/>
        <end position="166"/>
    </location>
</feature>
<dbReference type="GO" id="GO:0009847">
    <property type="term" value="P:spore germination"/>
    <property type="evidence" value="ECO:0007669"/>
    <property type="project" value="InterPro"/>
</dbReference>
<reference evidence="4 5" key="1">
    <citation type="submission" date="2016-06" db="EMBL/GenBank/DDBJ databases">
        <title>Genome sequence of Clostridium acetireducens DSM 10703.</title>
        <authorList>
            <person name="Poehlein A."/>
            <person name="Fluechter S."/>
            <person name="Duerre P."/>
            <person name="Daniel R."/>
        </authorList>
    </citation>
    <scope>NUCLEOTIDE SEQUENCE [LARGE SCALE GENOMIC DNA]</scope>
    <source>
        <strain evidence="4 5">DSM 10703</strain>
    </source>
</reference>
<evidence type="ECO:0000313" key="4">
    <source>
        <dbReference type="EMBL" id="OFI06186.1"/>
    </source>
</evidence>
<evidence type="ECO:0000259" key="2">
    <source>
        <dbReference type="Pfam" id="PF14620"/>
    </source>
</evidence>
<organism evidence="4 5">
    <name type="scientific">Clostridium acetireducens DSM 10703</name>
    <dbReference type="NCBI Taxonomy" id="1121290"/>
    <lineage>
        <taxon>Bacteria</taxon>
        <taxon>Bacillati</taxon>
        <taxon>Bacillota</taxon>
        <taxon>Clostridia</taxon>
        <taxon>Eubacteriales</taxon>
        <taxon>Clostridiaceae</taxon>
        <taxon>Clostridium</taxon>
    </lineage>
</organism>
<sequence length="457" mass="52079">MKMTKKRIIYTVIVTLIVVFSSTFAVLMTLERTDYRNYLQGEYSKNMYELIDSVKNIRINLSKSAIVGSREQGIVVFEEIFRNASMANDKLNSLPINQQATGDTTKFLSQVGDFCYTLSKKSTEGKDLSNDDYNNIDMLKDQSFKLEKQLNLLANDIGAGKIKWGEIRRKATGVLAKNGASDSIEEKFKGIQKQVVQYPSLIYDGPFSDNILKINPKINSEKIVSKEDAEKRVKEVIGKNRIEKIVLEGKQGKSYIDTYRFNILIKGRKDKNQNIICEVTKHGGKILYMIDNRSLEVASINAKQAEEKANKYLRSLGYNSMTPKYTLTYDNYIVINYVYKQGDITIYPDQIKIKIALDNGDVIGIEAEKYLIAHEEKRNIQSPKITRQQAQSRVGKRLNINSVKLAIIPTETNKEVLCYEFTGNYKGDNFIVYINSLTGYEQKIIQIINTPNGELTM</sequence>
<name>A0A1E8EYW0_9CLOT</name>
<dbReference type="Pfam" id="PF14620">
    <property type="entry name" value="YPEB_PepSY1-2"/>
    <property type="match status" value="1"/>
</dbReference>
<feature type="domain" description="Sporulation protein YpeB PepSY1 and PepSY2" evidence="2">
    <location>
        <begin position="184"/>
        <end position="380"/>
    </location>
</feature>
<keyword evidence="5" id="KW-1185">Reference proteome</keyword>
<dbReference type="EMBL" id="LZFO01000014">
    <property type="protein sequence ID" value="OFI06186.1"/>
    <property type="molecule type" value="Genomic_DNA"/>
</dbReference>
<dbReference type="Pfam" id="PF20769">
    <property type="entry name" value="YPEB_N"/>
    <property type="match status" value="1"/>
</dbReference>
<accession>A0A1E8EYW0</accession>
<dbReference type="PATRIC" id="fig|1121290.3.peg.1203"/>
<proteinExistence type="predicted"/>
<feature type="domain" description="PepSY" evidence="1">
    <location>
        <begin position="384"/>
        <end position="443"/>
    </location>
</feature>
<comment type="caution">
    <text evidence="4">The sequence shown here is derived from an EMBL/GenBank/DDBJ whole genome shotgun (WGS) entry which is preliminary data.</text>
</comment>
<dbReference type="RefSeq" id="WP_070110202.1">
    <property type="nucleotide sequence ID" value="NZ_LZFO01000014.1"/>
</dbReference>
<dbReference type="OrthoDB" id="2372097at2"/>
<dbReference type="NCBIfam" id="TIGR02889">
    <property type="entry name" value="spore_YpeB"/>
    <property type="match status" value="1"/>
</dbReference>
<dbReference type="InterPro" id="IPR025711">
    <property type="entry name" value="PepSY"/>
</dbReference>
<gene>
    <name evidence="4" type="primary">ypeB</name>
    <name evidence="4" type="ORF">CLOACE_12190</name>
</gene>
<evidence type="ECO:0000259" key="3">
    <source>
        <dbReference type="Pfam" id="PF20769"/>
    </source>
</evidence>
<dbReference type="Proteomes" id="UP000175744">
    <property type="component" value="Unassembled WGS sequence"/>
</dbReference>
<dbReference type="InterPro" id="IPR014239">
    <property type="entry name" value="YpeB_PepSY1-2"/>
</dbReference>